<proteinExistence type="predicted"/>
<dbReference type="EMBL" id="OZ035824">
    <property type="protein sequence ID" value="CAL1591732.1"/>
    <property type="molecule type" value="Genomic_DNA"/>
</dbReference>
<feature type="compositionally biased region" description="Basic residues" evidence="1">
    <location>
        <begin position="148"/>
        <end position="157"/>
    </location>
</feature>
<sequence>MAPTSDPQDALWGLRFSARSETRTRCASSPQHVVFSVCASVRGGGGEDPAAVTMSWPKCGPGATYGPPPCPSLALYVPVRPPTESQCGPTESQIGPLCPSAALYVPVWPPQSPNAALYVPVRPPQSPNAALYVPVRPPQSPCAAPSVKHSRSWRRTSRPTPNAEKGEVFLSAHRG</sequence>
<evidence type="ECO:0000313" key="2">
    <source>
        <dbReference type="EMBL" id="CAL1591732.1"/>
    </source>
</evidence>
<keyword evidence="3" id="KW-1185">Reference proteome</keyword>
<protein>
    <submittedName>
        <fullName evidence="2">Uncharacterized protein</fullName>
    </submittedName>
</protein>
<dbReference type="Proteomes" id="UP001497482">
    <property type="component" value="Chromosome 2"/>
</dbReference>
<feature type="region of interest" description="Disordered" evidence="1">
    <location>
        <begin position="138"/>
        <end position="175"/>
    </location>
</feature>
<gene>
    <name evidence="2" type="ORF">KC01_LOCUS21083</name>
</gene>
<reference evidence="2 3" key="1">
    <citation type="submission" date="2024-04" db="EMBL/GenBank/DDBJ databases">
        <authorList>
            <person name="Waldvogel A.-M."/>
            <person name="Schoenle A."/>
        </authorList>
    </citation>
    <scope>NUCLEOTIDE SEQUENCE [LARGE SCALE GENOMIC DNA]</scope>
</reference>
<name>A0AAV2KWZ7_KNICA</name>
<dbReference type="AlphaFoldDB" id="A0AAV2KWZ7"/>
<organism evidence="2 3">
    <name type="scientific">Knipowitschia caucasica</name>
    <name type="common">Caucasian dwarf goby</name>
    <name type="synonym">Pomatoschistus caucasicus</name>
    <dbReference type="NCBI Taxonomy" id="637954"/>
    <lineage>
        <taxon>Eukaryota</taxon>
        <taxon>Metazoa</taxon>
        <taxon>Chordata</taxon>
        <taxon>Craniata</taxon>
        <taxon>Vertebrata</taxon>
        <taxon>Euteleostomi</taxon>
        <taxon>Actinopterygii</taxon>
        <taxon>Neopterygii</taxon>
        <taxon>Teleostei</taxon>
        <taxon>Neoteleostei</taxon>
        <taxon>Acanthomorphata</taxon>
        <taxon>Gobiaria</taxon>
        <taxon>Gobiiformes</taxon>
        <taxon>Gobioidei</taxon>
        <taxon>Gobiidae</taxon>
        <taxon>Gobiinae</taxon>
        <taxon>Knipowitschia</taxon>
    </lineage>
</organism>
<accession>A0AAV2KWZ7</accession>
<evidence type="ECO:0000256" key="1">
    <source>
        <dbReference type="SAM" id="MobiDB-lite"/>
    </source>
</evidence>
<evidence type="ECO:0000313" key="3">
    <source>
        <dbReference type="Proteomes" id="UP001497482"/>
    </source>
</evidence>